<organism evidence="3 4">
    <name type="scientific">Electrophorus electricus</name>
    <name type="common">Electric eel</name>
    <name type="synonym">Gymnotus electricus</name>
    <dbReference type="NCBI Taxonomy" id="8005"/>
    <lineage>
        <taxon>Eukaryota</taxon>
        <taxon>Metazoa</taxon>
        <taxon>Chordata</taxon>
        <taxon>Craniata</taxon>
        <taxon>Vertebrata</taxon>
        <taxon>Euteleostomi</taxon>
        <taxon>Actinopterygii</taxon>
        <taxon>Neopterygii</taxon>
        <taxon>Teleostei</taxon>
        <taxon>Ostariophysi</taxon>
        <taxon>Gymnotiformes</taxon>
        <taxon>Gymnotoidei</taxon>
        <taxon>Gymnotidae</taxon>
        <taxon>Electrophorus</taxon>
    </lineage>
</organism>
<reference evidence="4" key="1">
    <citation type="journal article" date="2014" name="Science">
        <title>Nonhuman genetics. Genomic basis for the convergent evolution of electric organs.</title>
        <authorList>
            <person name="Gallant J.R."/>
            <person name="Traeger L.L."/>
            <person name="Volkening J.D."/>
            <person name="Moffett H."/>
            <person name="Chen P.H."/>
            <person name="Novina C.D."/>
            <person name="Phillips G.N.Jr."/>
            <person name="Anand R."/>
            <person name="Wells G.B."/>
            <person name="Pinch M."/>
            <person name="Guth R."/>
            <person name="Unguez G.A."/>
            <person name="Albert J.S."/>
            <person name="Zakon H.H."/>
            <person name="Samanta M.P."/>
            <person name="Sussman M.R."/>
        </authorList>
    </citation>
    <scope>NUCLEOTIDE SEQUENCE [LARGE SCALE GENOMIC DNA]</scope>
</reference>
<evidence type="ECO:0000313" key="3">
    <source>
        <dbReference type="Ensembl" id="ENSEEEP00000036464.1"/>
    </source>
</evidence>
<dbReference type="AlphaFoldDB" id="A0A4W4GJ69"/>
<evidence type="ECO:0008006" key="5">
    <source>
        <dbReference type="Google" id="ProtNLM"/>
    </source>
</evidence>
<feature type="compositionally biased region" description="Polar residues" evidence="1">
    <location>
        <begin position="61"/>
        <end position="73"/>
    </location>
</feature>
<dbReference type="Proteomes" id="UP000314983">
    <property type="component" value="Chromosome 20"/>
</dbReference>
<evidence type="ECO:0000256" key="2">
    <source>
        <dbReference type="SAM" id="SignalP"/>
    </source>
</evidence>
<feature type="signal peptide" evidence="2">
    <location>
        <begin position="1"/>
        <end position="21"/>
    </location>
</feature>
<keyword evidence="2" id="KW-0732">Signal</keyword>
<proteinExistence type="predicted"/>
<name>A0A4W4GJ69_ELEEL</name>
<reference evidence="3" key="3">
    <citation type="submission" date="2020-05" db="EMBL/GenBank/DDBJ databases">
        <title>Electrophorus electricus (electric eel) genome, fEleEle1, primary haplotype.</title>
        <authorList>
            <person name="Myers G."/>
            <person name="Meyer A."/>
            <person name="Fedrigo O."/>
            <person name="Formenti G."/>
            <person name="Rhie A."/>
            <person name="Tracey A."/>
            <person name="Sims Y."/>
            <person name="Jarvis E.D."/>
        </authorList>
    </citation>
    <scope>NUCLEOTIDE SEQUENCE [LARGE SCALE GENOMIC DNA]</scope>
</reference>
<dbReference type="Ensembl" id="ENSEEET00000036891.2">
    <property type="protein sequence ID" value="ENSEEEP00000036464.1"/>
    <property type="gene ID" value="ENSEEEG00000017333.2"/>
</dbReference>
<feature type="region of interest" description="Disordered" evidence="1">
    <location>
        <begin position="41"/>
        <end position="78"/>
    </location>
</feature>
<evidence type="ECO:0000313" key="4">
    <source>
        <dbReference type="Proteomes" id="UP000314983"/>
    </source>
</evidence>
<sequence>MILLLDVTLSICLNTSLFTRSTSIAATAVSPPRPSLVPAWWGHPGRSSTPEPVVRYGASNLPENHQQQTAPSQNKRKRNTKVFILKMYTRI</sequence>
<reference evidence="4" key="2">
    <citation type="journal article" date="2017" name="Sci. Adv.">
        <title>A tail of two voltages: Proteomic comparison of the three electric organs of the electric eel.</title>
        <authorList>
            <person name="Traeger L.L."/>
            <person name="Sabat G."/>
            <person name="Barrett-Wilt G.A."/>
            <person name="Wells G.B."/>
            <person name="Sussman M.R."/>
        </authorList>
    </citation>
    <scope>NUCLEOTIDE SEQUENCE [LARGE SCALE GENOMIC DNA]</scope>
</reference>
<keyword evidence="4" id="KW-1185">Reference proteome</keyword>
<reference evidence="3" key="5">
    <citation type="submission" date="2025-09" db="UniProtKB">
        <authorList>
            <consortium name="Ensembl"/>
        </authorList>
    </citation>
    <scope>IDENTIFICATION</scope>
</reference>
<evidence type="ECO:0000256" key="1">
    <source>
        <dbReference type="SAM" id="MobiDB-lite"/>
    </source>
</evidence>
<feature type="chain" id="PRO_5021467984" description="Secreted protein" evidence="2">
    <location>
        <begin position="22"/>
        <end position="91"/>
    </location>
</feature>
<accession>A0A4W4GJ69</accession>
<reference evidence="3" key="4">
    <citation type="submission" date="2025-08" db="UniProtKB">
        <authorList>
            <consortium name="Ensembl"/>
        </authorList>
    </citation>
    <scope>IDENTIFICATION</scope>
</reference>
<protein>
    <recommendedName>
        <fullName evidence="5">Secreted protein</fullName>
    </recommendedName>
</protein>